<evidence type="ECO:0000259" key="1">
    <source>
        <dbReference type="Pfam" id="PF04256"/>
    </source>
</evidence>
<dbReference type="Pfam" id="PF04256">
    <property type="entry name" value="DUF434"/>
    <property type="match status" value="1"/>
</dbReference>
<evidence type="ECO:0000313" key="3">
    <source>
        <dbReference type="EMBL" id="KYC53113.1"/>
    </source>
</evidence>
<dbReference type="Proteomes" id="UP000075398">
    <property type="component" value="Unassembled WGS sequence"/>
</dbReference>
<reference evidence="3 4" key="1">
    <citation type="journal article" date="2016" name="ISME J.">
        <title>Chasing the elusive Euryarchaeota class WSA2: genomes reveal a uniquely fastidious methyl-reducing methanogen.</title>
        <authorList>
            <person name="Nobu M.K."/>
            <person name="Narihiro T."/>
            <person name="Kuroda K."/>
            <person name="Mei R."/>
            <person name="Liu W.T."/>
        </authorList>
    </citation>
    <scope>NUCLEOTIDE SEQUENCE [LARGE SCALE GENOMIC DNA]</scope>
    <source>
        <strain evidence="3">U1lsi0528_Bin055</strain>
    </source>
</reference>
<accession>A0A150J779</accession>
<protein>
    <recommendedName>
        <fullName evidence="5">DUF434 domain-containing protein</fullName>
    </recommendedName>
</protein>
<evidence type="ECO:0000259" key="2">
    <source>
        <dbReference type="Pfam" id="PF18481"/>
    </source>
</evidence>
<dbReference type="PANTHER" id="PTHR42252:SF1">
    <property type="entry name" value="DUF434 DOMAIN-CONTAINING PROTEIN"/>
    <property type="match status" value="1"/>
</dbReference>
<evidence type="ECO:0000313" key="4">
    <source>
        <dbReference type="Proteomes" id="UP000075398"/>
    </source>
</evidence>
<organism evidence="3 4">
    <name type="scientific">Candidatus Methanofastidiosum methylothiophilum</name>
    <dbReference type="NCBI Taxonomy" id="1705564"/>
    <lineage>
        <taxon>Archaea</taxon>
        <taxon>Methanobacteriati</taxon>
        <taxon>Methanobacteriota</taxon>
        <taxon>Stenosarchaea group</taxon>
        <taxon>Candidatus Methanofastidiosia</taxon>
        <taxon>Candidatus Methanofastidiosales</taxon>
        <taxon>Candidatus Methanofastidiosaceae</taxon>
        <taxon>Candidatus Methanofastidiosum</taxon>
    </lineage>
</organism>
<dbReference type="EMBL" id="LNGC01000010">
    <property type="protein sequence ID" value="KYC53113.1"/>
    <property type="molecule type" value="Genomic_DNA"/>
</dbReference>
<dbReference type="PANTHER" id="PTHR42252">
    <property type="entry name" value="DUF5616 DOMAIN-CONTAINING PROTEIN"/>
    <property type="match status" value="1"/>
</dbReference>
<sequence>MDNARFNNAKDDLYLLLNRDYPKSYALRFVGDHYGLKNEERYILSRTVFPKGYILETKRKKTSLKEIKGKEIFIDGYNVIITTESVLMGKAFVSMDGVLRDILNVSKKHRITNETIESVELVLDLLKKYRPGYTQFYLDKMMSKSGKLSEALREGMEERSIKGDSETILSVDHVLKNKNGIIATNDSAIILEVNKFIDLPSKIKISREI</sequence>
<evidence type="ECO:0008006" key="5">
    <source>
        <dbReference type="Google" id="ProtNLM"/>
    </source>
</evidence>
<feature type="domain" description="DUF434" evidence="1">
    <location>
        <begin position="6"/>
        <end position="60"/>
    </location>
</feature>
<dbReference type="AlphaFoldDB" id="A0A150J779"/>
<dbReference type="InterPro" id="IPR041652">
    <property type="entry name" value="DUF5616"/>
</dbReference>
<gene>
    <name evidence="3" type="ORF">AMQ22_00420</name>
</gene>
<feature type="domain" description="DUF5616" evidence="2">
    <location>
        <begin position="65"/>
        <end position="201"/>
    </location>
</feature>
<name>A0A150J779_9EURY</name>
<dbReference type="Pfam" id="PF18481">
    <property type="entry name" value="DUF5616"/>
    <property type="match status" value="1"/>
</dbReference>
<dbReference type="InterPro" id="IPR007368">
    <property type="entry name" value="DUF434"/>
</dbReference>
<comment type="caution">
    <text evidence="3">The sequence shown here is derived from an EMBL/GenBank/DDBJ whole genome shotgun (WGS) entry which is preliminary data.</text>
</comment>
<proteinExistence type="predicted"/>